<sequence length="58" mass="7028">MNKNINLPEKLENKIKCNNPRCITSVEKYITHTFYLVNREKGEYRCRYCDEIVKVMED</sequence>
<reference evidence="3 4" key="1">
    <citation type="submission" date="2018-03" db="EMBL/GenBank/DDBJ databases">
        <title>Genome sequence of Clostridium liquoris DSM 100320.</title>
        <authorList>
            <person name="Poehlein A."/>
            <person name="Daniel R."/>
        </authorList>
    </citation>
    <scope>NUCLEOTIDE SEQUENCE [LARGE SCALE GENOMIC DNA]</scope>
    <source>
        <strain evidence="3 4">DSM 100320</strain>
    </source>
</reference>
<dbReference type="SUPFAM" id="SSF57825">
    <property type="entry name" value="Aspartate carbamoyltransferase, Regulatory-chain, C-terminal domain"/>
    <property type="match status" value="1"/>
</dbReference>
<dbReference type="OrthoDB" id="5599321at2"/>
<dbReference type="EMBL" id="PVXO01000032">
    <property type="protein sequence ID" value="PRR79088.1"/>
    <property type="molecule type" value="Genomic_DNA"/>
</dbReference>
<name>A0A2T0B5B4_9CLOT</name>
<dbReference type="InterPro" id="IPR020542">
    <property type="entry name" value="Asp_carbamoyltrfase_reg_C"/>
</dbReference>
<keyword evidence="3" id="KW-0808">Transferase</keyword>
<dbReference type="Proteomes" id="UP000239706">
    <property type="component" value="Unassembled WGS sequence"/>
</dbReference>
<protein>
    <submittedName>
        <fullName evidence="3">Aspartate carbamoyltransferase regulatory subunit</fullName>
    </submittedName>
</protein>
<dbReference type="GO" id="GO:0016740">
    <property type="term" value="F:transferase activity"/>
    <property type="evidence" value="ECO:0007669"/>
    <property type="project" value="UniProtKB-KW"/>
</dbReference>
<evidence type="ECO:0000313" key="3">
    <source>
        <dbReference type="EMBL" id="PRR79088.1"/>
    </source>
</evidence>
<dbReference type="Pfam" id="PF02748">
    <property type="entry name" value="PyrI_C"/>
    <property type="match status" value="1"/>
</dbReference>
<gene>
    <name evidence="3" type="ORF">CLLI_11500</name>
</gene>
<evidence type="ECO:0000256" key="1">
    <source>
        <dbReference type="ARBA" id="ARBA00022975"/>
    </source>
</evidence>
<feature type="domain" description="Aspartate carbamoyltransferase regulatory subunit C-terminal" evidence="2">
    <location>
        <begin position="11"/>
        <end position="54"/>
    </location>
</feature>
<comment type="caution">
    <text evidence="3">The sequence shown here is derived from an EMBL/GenBank/DDBJ whole genome shotgun (WGS) entry which is preliminary data.</text>
</comment>
<dbReference type="GO" id="GO:0006221">
    <property type="term" value="P:pyrimidine nucleotide biosynthetic process"/>
    <property type="evidence" value="ECO:0007669"/>
    <property type="project" value="UniProtKB-KW"/>
</dbReference>
<dbReference type="AlphaFoldDB" id="A0A2T0B5B4"/>
<dbReference type="InterPro" id="IPR036792">
    <property type="entry name" value="Asp_carbatrfase_reg_C_sf"/>
</dbReference>
<evidence type="ECO:0000259" key="2">
    <source>
        <dbReference type="Pfam" id="PF02748"/>
    </source>
</evidence>
<keyword evidence="4" id="KW-1185">Reference proteome</keyword>
<proteinExistence type="predicted"/>
<accession>A0A2T0B5B4</accession>
<keyword evidence="1" id="KW-0665">Pyrimidine biosynthesis</keyword>
<organism evidence="3 4">
    <name type="scientific">Clostridium liquoris</name>
    <dbReference type="NCBI Taxonomy" id="1289519"/>
    <lineage>
        <taxon>Bacteria</taxon>
        <taxon>Bacillati</taxon>
        <taxon>Bacillota</taxon>
        <taxon>Clostridia</taxon>
        <taxon>Eubacteriales</taxon>
        <taxon>Clostridiaceae</taxon>
        <taxon>Clostridium</taxon>
    </lineage>
</organism>
<evidence type="ECO:0000313" key="4">
    <source>
        <dbReference type="Proteomes" id="UP000239706"/>
    </source>
</evidence>
<dbReference type="Gene3D" id="2.30.30.20">
    <property type="entry name" value="Aspartate carbamoyltransferase regulatory subunit, C-terminal domain"/>
    <property type="match status" value="1"/>
</dbReference>